<sequence length="429" mass="49857">FISRAMAVRFRSYLFLFTLLFHNTSCVVDCRRLYVYREDMKIRSLISIWLLLVLQAKDTSSNTLDIKYSKQELVNLLESLSGGEDSSVPDFLFFSKERLENYTDTKGPPRNRTELRREDRPNPKNRTDAERTLAKAQNHLSRGKDVQVITRWARILDMLLFEDLDPEIQECTAIKTLGGIKPEVQPCGKSKKIIIRKVRRRKQQQKKKREELAIQRKKKRQEALMKKRKREELIRIQPSLEELEDIKHILEDNLEDENAEEEQDENLEEDEDEEGENRFKRSSNQPQNDQPKTSNHHRSRRSLVQNLDVVRMRRSLSYTYSNEGSCFVEGSEGSTSDTILLCETCYKTVDFGESVVPQYANSVECSDSATMCISGDGTCTQKVIYYSFKKLVDSVSNTWESYQQPLNVSCECECIANSMTHMYMVGDSN</sequence>
<protein>
    <recommendedName>
        <fullName evidence="5">Cnidarian restricted protein</fullName>
    </recommendedName>
</protein>
<evidence type="ECO:0000313" key="4">
    <source>
        <dbReference type="Proteomes" id="UP000594262"/>
    </source>
</evidence>
<reference evidence="3" key="1">
    <citation type="submission" date="2021-01" db="UniProtKB">
        <authorList>
            <consortium name="EnsemblMetazoa"/>
        </authorList>
    </citation>
    <scope>IDENTIFICATION</scope>
</reference>
<dbReference type="PANTHER" id="PTHR33995">
    <property type="entry name" value="PROTEIN CBG18546"/>
    <property type="match status" value="1"/>
</dbReference>
<feature type="signal peptide" evidence="2">
    <location>
        <begin position="1"/>
        <end position="26"/>
    </location>
</feature>
<evidence type="ECO:0000256" key="2">
    <source>
        <dbReference type="SAM" id="SignalP"/>
    </source>
</evidence>
<accession>A0A7M5UU44</accession>
<proteinExistence type="predicted"/>
<name>A0A7M5UU44_9CNID</name>
<keyword evidence="2" id="KW-0732">Signal</keyword>
<dbReference type="InterPro" id="IPR029034">
    <property type="entry name" value="Cystine-knot_cytokine"/>
</dbReference>
<dbReference type="AlphaFoldDB" id="A0A7M5UU44"/>
<evidence type="ECO:0000256" key="1">
    <source>
        <dbReference type="SAM" id="MobiDB-lite"/>
    </source>
</evidence>
<dbReference type="EnsemblMetazoa" id="CLYHEMT002658.6">
    <property type="protein sequence ID" value="CLYHEMP002658.6"/>
    <property type="gene ID" value="CLYHEMG002658"/>
</dbReference>
<feature type="chain" id="PRO_5029731207" description="Cnidarian restricted protein" evidence="2">
    <location>
        <begin position="27"/>
        <end position="429"/>
    </location>
</feature>
<evidence type="ECO:0000313" key="3">
    <source>
        <dbReference type="EnsemblMetazoa" id="CLYHEMP002658.6"/>
    </source>
</evidence>
<feature type="compositionally biased region" description="Basic and acidic residues" evidence="1">
    <location>
        <begin position="111"/>
        <end position="133"/>
    </location>
</feature>
<dbReference type="Proteomes" id="UP000594262">
    <property type="component" value="Unplaced"/>
</dbReference>
<organism evidence="3 4">
    <name type="scientific">Clytia hemisphaerica</name>
    <dbReference type="NCBI Taxonomy" id="252671"/>
    <lineage>
        <taxon>Eukaryota</taxon>
        <taxon>Metazoa</taxon>
        <taxon>Cnidaria</taxon>
        <taxon>Hydrozoa</taxon>
        <taxon>Hydroidolina</taxon>
        <taxon>Leptothecata</taxon>
        <taxon>Obeliida</taxon>
        <taxon>Clytiidae</taxon>
        <taxon>Clytia</taxon>
    </lineage>
</organism>
<dbReference type="PANTHER" id="PTHR33995:SF7">
    <property type="entry name" value="BURSICON SUBUNIT ALPHA-RELATED"/>
    <property type="match status" value="1"/>
</dbReference>
<feature type="region of interest" description="Disordered" evidence="1">
    <location>
        <begin position="199"/>
        <end position="228"/>
    </location>
</feature>
<keyword evidence="4" id="KW-1185">Reference proteome</keyword>
<feature type="compositionally biased region" description="Polar residues" evidence="1">
    <location>
        <begin position="282"/>
        <end position="293"/>
    </location>
</feature>
<dbReference type="SUPFAM" id="SSF57501">
    <property type="entry name" value="Cystine-knot cytokines"/>
    <property type="match status" value="1"/>
</dbReference>
<feature type="region of interest" description="Disordered" evidence="1">
    <location>
        <begin position="251"/>
        <end position="304"/>
    </location>
</feature>
<feature type="region of interest" description="Disordered" evidence="1">
    <location>
        <begin position="102"/>
        <end position="138"/>
    </location>
</feature>
<evidence type="ECO:0008006" key="5">
    <source>
        <dbReference type="Google" id="ProtNLM"/>
    </source>
</evidence>
<feature type="compositionally biased region" description="Acidic residues" evidence="1">
    <location>
        <begin position="252"/>
        <end position="275"/>
    </location>
</feature>